<protein>
    <recommendedName>
        <fullName evidence="3">Tail terminator</fullName>
    </recommendedName>
</protein>
<dbReference type="EMBL" id="CP035037">
    <property type="protein sequence ID" value="QAB17131.1"/>
    <property type="molecule type" value="Genomic_DNA"/>
</dbReference>
<evidence type="ECO:0000313" key="1">
    <source>
        <dbReference type="EMBL" id="QAB17131.1"/>
    </source>
</evidence>
<proteinExistence type="predicted"/>
<evidence type="ECO:0000313" key="2">
    <source>
        <dbReference type="Proteomes" id="UP000285768"/>
    </source>
</evidence>
<evidence type="ECO:0008006" key="3">
    <source>
        <dbReference type="Google" id="ProtNLM"/>
    </source>
</evidence>
<accession>A0ABX5QDS7</accession>
<organism evidence="1 2">
    <name type="scientific">Leucobacter muris</name>
    <dbReference type="NCBI Taxonomy" id="1935379"/>
    <lineage>
        <taxon>Bacteria</taxon>
        <taxon>Bacillati</taxon>
        <taxon>Actinomycetota</taxon>
        <taxon>Actinomycetes</taxon>
        <taxon>Micrococcales</taxon>
        <taxon>Microbacteriaceae</taxon>
        <taxon>Leucobacter</taxon>
    </lineage>
</organism>
<name>A0ABX5QDS7_9MICO</name>
<reference evidence="1 2" key="1">
    <citation type="submission" date="2019-01" db="EMBL/GenBank/DDBJ databases">
        <title>Leucobacter muris sp. nov. isolated from the nose of a laboratory mouse.</title>
        <authorList>
            <person name="Benga L."/>
            <person name="Sproeer C."/>
            <person name="Schumann P."/>
            <person name="Verbarg S."/>
            <person name="Bunk B."/>
            <person name="Engelhardt E."/>
            <person name="Benten P.M."/>
            <person name="Sager M."/>
        </authorList>
    </citation>
    <scope>NUCLEOTIDE SEQUENCE [LARGE SCALE GENOMIC DNA]</scope>
    <source>
        <strain evidence="1 2">DSM 101948</strain>
    </source>
</reference>
<sequence>MGEVIEFDPIKIVVRDYLMGVQADPVVGKVPNPRPAKFTQLQTVGGTAGLVSQRPMLTFLCWDESEALAARYAERIRALMRACRVLGGLPVYGIREVSVPVYRPDPETQIDRYQFTHEIHVRGKTLTPSP</sequence>
<keyword evidence="2" id="KW-1185">Reference proteome</keyword>
<dbReference type="Proteomes" id="UP000285768">
    <property type="component" value="Chromosome"/>
</dbReference>
<gene>
    <name evidence="1" type="ORF">Leucomu_03620</name>
</gene>
<dbReference type="RefSeq" id="WP_128386380.1">
    <property type="nucleotide sequence ID" value="NZ_CP035037.1"/>
</dbReference>